<evidence type="ECO:0000313" key="2">
    <source>
        <dbReference type="Proteomes" id="UP000274731"/>
    </source>
</evidence>
<dbReference type="EMBL" id="MG450654">
    <property type="protein sequence ID" value="ATW62717.1"/>
    <property type="molecule type" value="Genomic_DNA"/>
</dbReference>
<gene>
    <name evidence="1" type="ORF">SCBWM1_gp33</name>
</gene>
<protein>
    <submittedName>
        <fullName evidence="1">Uncharacterized protein</fullName>
    </submittedName>
</protein>
<proteinExistence type="predicted"/>
<evidence type="ECO:0000313" key="1">
    <source>
        <dbReference type="EMBL" id="ATW62717.1"/>
    </source>
</evidence>
<organism evidence="1 2">
    <name type="scientific">Synechococcus phage S-CBWM1</name>
    <dbReference type="NCBI Taxonomy" id="2053653"/>
    <lineage>
        <taxon>Viruses</taxon>
        <taxon>Duplodnaviria</taxon>
        <taxon>Heunggongvirae</taxon>
        <taxon>Uroviricota</taxon>
        <taxon>Caudoviricetes</taxon>
        <taxon>Aokuangvirus</taxon>
        <taxon>Aokuangvirus SCBWM1</taxon>
    </lineage>
</organism>
<keyword evidence="2" id="KW-1185">Reference proteome</keyword>
<accession>A0A3G1L3G3</accession>
<reference evidence="1 2" key="1">
    <citation type="journal article" date="2018" name="Environ. Microbiol.">
        <title>Novel phage-host interactions and evolution as revealed by a cyanomyovirus isolated from an estuarine environment.</title>
        <authorList>
            <person name="Xu Y."/>
            <person name="Zhang R."/>
            <person name="Wang N."/>
            <person name="Cai L."/>
            <person name="Tong Y."/>
            <person name="Sun Q."/>
            <person name="Chen F."/>
            <person name="Jiao N."/>
        </authorList>
    </citation>
    <scope>NUCLEOTIDE SEQUENCE [LARGE SCALE GENOMIC DNA]</scope>
</reference>
<sequence length="140" mass="15826">MLTYESKDCANGDIPPGFMLSIRSWENDADLWKSEVLYGLQEGDVRFYLYVLKSYGIDNGGNRKTDGGEEISVLKSALEEFPPESQDLLDDVKEMVDLGESSDFFEDLVGIDTSGEFYRVIDSATVHYIPELCLNVTERF</sequence>
<name>A0A3G1L3G3_9CAUD</name>
<dbReference type="Proteomes" id="UP000274731">
    <property type="component" value="Segment"/>
</dbReference>